<dbReference type="PANTHER" id="PTHR42781:SF4">
    <property type="entry name" value="SPERMIDINE_PUTRESCINE IMPORT ATP-BINDING PROTEIN POTA"/>
    <property type="match status" value="1"/>
</dbReference>
<keyword evidence="3" id="KW-0547">Nucleotide-binding</keyword>
<dbReference type="Gene3D" id="3.40.50.300">
    <property type="entry name" value="P-loop containing nucleotide triphosphate hydrolases"/>
    <property type="match status" value="1"/>
</dbReference>
<dbReference type="InterPro" id="IPR017871">
    <property type="entry name" value="ABC_transporter-like_CS"/>
</dbReference>
<evidence type="ECO:0000313" key="7">
    <source>
        <dbReference type="Proteomes" id="UP000182703"/>
    </source>
</evidence>
<dbReference type="AlphaFoldDB" id="A0AAC9NY49"/>
<name>A0AAC9NY49_9HYPH</name>
<sequence length="232" mass="24494">MSGGPAAAGALALEGVSIASRDGRHLVERLDLTVTPGTVATVMGPSGIGKSTLLAYVAGFIDRRAFVAEGRVMIGHERIDTLPAEARHVGILFQDPVLFPHLSVAGNLLFGLPRGRWRHRAERRARVSEALEQAGLGGFEDRDPATLSGGQKARVSLLRTLLAEPRALLLDEPFGKLDAALRADVRAFVFAHARERGLPALLVTHDAEDAEAAGGPVVALAGPGLQFRRPSG</sequence>
<evidence type="ECO:0000256" key="2">
    <source>
        <dbReference type="ARBA" id="ARBA00022448"/>
    </source>
</evidence>
<keyword evidence="2" id="KW-0813">Transport</keyword>
<accession>A0AAC9NY49</accession>
<organism evidence="6 7">
    <name type="scientific">Chelatococcus daeguensis</name>
    <dbReference type="NCBI Taxonomy" id="444444"/>
    <lineage>
        <taxon>Bacteria</taxon>
        <taxon>Pseudomonadati</taxon>
        <taxon>Pseudomonadota</taxon>
        <taxon>Alphaproteobacteria</taxon>
        <taxon>Hyphomicrobiales</taxon>
        <taxon>Chelatococcaceae</taxon>
        <taxon>Chelatococcus</taxon>
    </lineage>
</organism>
<dbReference type="KEGG" id="cdq:BOQ54_01720"/>
<dbReference type="SMART" id="SM00382">
    <property type="entry name" value="AAA"/>
    <property type="match status" value="1"/>
</dbReference>
<dbReference type="PROSITE" id="PS50893">
    <property type="entry name" value="ABC_TRANSPORTER_2"/>
    <property type="match status" value="1"/>
</dbReference>
<dbReference type="InterPro" id="IPR003593">
    <property type="entry name" value="AAA+_ATPase"/>
</dbReference>
<dbReference type="SUPFAM" id="SSF52540">
    <property type="entry name" value="P-loop containing nucleoside triphosphate hydrolases"/>
    <property type="match status" value="1"/>
</dbReference>
<feature type="domain" description="ABC transporter" evidence="5">
    <location>
        <begin position="11"/>
        <end position="232"/>
    </location>
</feature>
<dbReference type="EMBL" id="CP018095">
    <property type="protein sequence ID" value="APF36201.1"/>
    <property type="molecule type" value="Genomic_DNA"/>
</dbReference>
<evidence type="ECO:0000256" key="3">
    <source>
        <dbReference type="ARBA" id="ARBA00022741"/>
    </source>
</evidence>
<reference evidence="6 7" key="1">
    <citation type="submission" date="2016-11" db="EMBL/GenBank/DDBJ databases">
        <title>Complete genome sequence of the aerobically denitrifying bacterium Chelatococcus daeguensis TAD1.</title>
        <authorList>
            <person name="Yang Y."/>
            <person name="Huang S."/>
            <person name="Lin E."/>
        </authorList>
    </citation>
    <scope>NUCLEOTIDE SEQUENCE [LARGE SCALE GENOMIC DNA]</scope>
    <source>
        <strain evidence="6 7">TAD1</strain>
    </source>
</reference>
<evidence type="ECO:0000256" key="1">
    <source>
        <dbReference type="ARBA" id="ARBA00005417"/>
    </source>
</evidence>
<keyword evidence="7" id="KW-1185">Reference proteome</keyword>
<dbReference type="Pfam" id="PF00005">
    <property type="entry name" value="ABC_tran"/>
    <property type="match status" value="1"/>
</dbReference>
<evidence type="ECO:0000313" key="6">
    <source>
        <dbReference type="EMBL" id="APF36201.1"/>
    </source>
</evidence>
<dbReference type="Proteomes" id="UP000182703">
    <property type="component" value="Chromosome"/>
</dbReference>
<dbReference type="InterPro" id="IPR027417">
    <property type="entry name" value="P-loop_NTPase"/>
</dbReference>
<proteinExistence type="inferred from homology"/>
<dbReference type="PROSITE" id="PS00211">
    <property type="entry name" value="ABC_TRANSPORTER_1"/>
    <property type="match status" value="1"/>
</dbReference>
<comment type="similarity">
    <text evidence="1">Belongs to the ABC transporter superfamily.</text>
</comment>
<evidence type="ECO:0000256" key="4">
    <source>
        <dbReference type="ARBA" id="ARBA00022840"/>
    </source>
</evidence>
<gene>
    <name evidence="6" type="ORF">BOQ54_01720</name>
</gene>
<protein>
    <submittedName>
        <fullName evidence="6">ABC transporter ATP-binding protein</fullName>
    </submittedName>
</protein>
<dbReference type="InterPro" id="IPR003439">
    <property type="entry name" value="ABC_transporter-like_ATP-bd"/>
</dbReference>
<keyword evidence="4 6" id="KW-0067">ATP-binding</keyword>
<dbReference type="InterPro" id="IPR050093">
    <property type="entry name" value="ABC_SmlMolc_Importer"/>
</dbReference>
<evidence type="ECO:0000259" key="5">
    <source>
        <dbReference type="PROSITE" id="PS50893"/>
    </source>
</evidence>
<dbReference type="RefSeq" id="WP_071923129.1">
    <property type="nucleotide sequence ID" value="NZ_CP018095.1"/>
</dbReference>
<dbReference type="GO" id="GO:0005524">
    <property type="term" value="F:ATP binding"/>
    <property type="evidence" value="ECO:0007669"/>
    <property type="project" value="UniProtKB-KW"/>
</dbReference>
<dbReference type="GO" id="GO:0016887">
    <property type="term" value="F:ATP hydrolysis activity"/>
    <property type="evidence" value="ECO:0007669"/>
    <property type="project" value="InterPro"/>
</dbReference>
<dbReference type="PANTHER" id="PTHR42781">
    <property type="entry name" value="SPERMIDINE/PUTRESCINE IMPORT ATP-BINDING PROTEIN POTA"/>
    <property type="match status" value="1"/>
</dbReference>